<dbReference type="InParanoid" id="A0A151ZFL9"/>
<keyword evidence="1" id="KW-0677">Repeat</keyword>
<dbReference type="SUPFAM" id="SSF52540">
    <property type="entry name" value="P-loop containing nucleoside triphosphate hydrolases"/>
    <property type="match status" value="1"/>
</dbReference>
<name>A0A151ZFL9_TIELA</name>
<reference evidence="4 5" key="1">
    <citation type="submission" date="2015-12" db="EMBL/GenBank/DDBJ databases">
        <title>Dictyostelia acquired genes for synthesis and detection of signals that induce cell-type specialization by lateral gene transfer from prokaryotes.</title>
        <authorList>
            <person name="Gloeckner G."/>
            <person name="Schaap P."/>
        </authorList>
    </citation>
    <scope>NUCLEOTIDE SEQUENCE [LARGE SCALE GENOMIC DNA]</scope>
    <source>
        <strain evidence="4 5">TK</strain>
    </source>
</reference>
<evidence type="ECO:0000313" key="4">
    <source>
        <dbReference type="EMBL" id="KYQ92766.1"/>
    </source>
</evidence>
<accession>A0A151ZFL9</accession>
<keyword evidence="3" id="KW-0812">Transmembrane</keyword>
<organism evidence="4 5">
    <name type="scientific">Tieghemostelium lacteum</name>
    <name type="common">Slime mold</name>
    <name type="synonym">Dictyostelium lacteum</name>
    <dbReference type="NCBI Taxonomy" id="361077"/>
    <lineage>
        <taxon>Eukaryota</taxon>
        <taxon>Amoebozoa</taxon>
        <taxon>Evosea</taxon>
        <taxon>Eumycetozoa</taxon>
        <taxon>Dictyostelia</taxon>
        <taxon>Dictyosteliales</taxon>
        <taxon>Raperosteliaceae</taxon>
        <taxon>Tieghemostelium</taxon>
    </lineage>
</organism>
<sequence length="648" mass="74422">MSSEGFKFVQSPKDYSLGRDKEIKEIKEYLDEESIVFLNGEDGVGKLETALIYAKEYGSNYDLVYTVEDCYYSFEELAMVLTSVYNQQLNIKQIRSVFSQSPMKWLIIFKDMGDINQVFIESFPFTIEKKLNHHMIFVNSKPECLAIDDCPTITIQPLSKDESIQLIKDLEIFYEDLAKIEKLSEISRGNPQLIHQFADYLKKTNIDLEELLQKLSITEETKTNDILKKLVELVRLEVTGKSSELLDCLVYFDEFPIHSDWLVLLQDDNLKERFTANEISKAVQLFKELGIATLLPKEQGFEDIDRFVPTRSFLRALREINVDRQKELMDNTSLVIMELSKKLENNSSSADRSFLARHLFYFFDNSEIKNVDLLIRSDLCTACVEILNSNPNDAIVYGFIALQLYNQLPLTNHKVKSRKAHLLKLVGLLNSRLQAYDLSLKTLKESRDLYEQLGEETPVEILATLELNIGFAHLQSENEQDALTCFLKTVELLKDNTESIDYAKALNNLGVTYSKLGGDLNYKKSVHYHKKAVVLFKQHFGEDHVLTITNYQNLAIAYGVLGDKKRSKHYIDIVLSLLKRLQIPQETLDQTPKQLEEKIKKMKEENDKINASNSNGTLSLTKIRPQHILISGALVAAAYVFVSYFTNK</sequence>
<dbReference type="AlphaFoldDB" id="A0A151ZFL9"/>
<protein>
    <submittedName>
        <fullName evidence="4">Uncharacterized protein</fullName>
    </submittedName>
</protein>
<dbReference type="Proteomes" id="UP000076078">
    <property type="component" value="Unassembled WGS sequence"/>
</dbReference>
<dbReference type="PANTHER" id="PTHR45641:SF19">
    <property type="entry name" value="NEPHROCYSTIN-3"/>
    <property type="match status" value="1"/>
</dbReference>
<dbReference type="InterPro" id="IPR019734">
    <property type="entry name" value="TPR_rpt"/>
</dbReference>
<dbReference type="InterPro" id="IPR027417">
    <property type="entry name" value="P-loop_NTPase"/>
</dbReference>
<keyword evidence="3" id="KW-1133">Transmembrane helix</keyword>
<keyword evidence="2" id="KW-0802">TPR repeat</keyword>
<gene>
    <name evidence="4" type="ORF">DLAC_05343</name>
</gene>
<evidence type="ECO:0000256" key="2">
    <source>
        <dbReference type="ARBA" id="ARBA00022803"/>
    </source>
</evidence>
<evidence type="ECO:0000256" key="3">
    <source>
        <dbReference type="SAM" id="Phobius"/>
    </source>
</evidence>
<dbReference type="SUPFAM" id="SSF48452">
    <property type="entry name" value="TPR-like"/>
    <property type="match status" value="1"/>
</dbReference>
<dbReference type="Gene3D" id="1.25.40.10">
    <property type="entry name" value="Tetratricopeptide repeat domain"/>
    <property type="match status" value="1"/>
</dbReference>
<keyword evidence="3" id="KW-0472">Membrane</keyword>
<feature type="transmembrane region" description="Helical" evidence="3">
    <location>
        <begin position="628"/>
        <end position="646"/>
    </location>
</feature>
<dbReference type="OrthoDB" id="626167at2759"/>
<keyword evidence="5" id="KW-1185">Reference proteome</keyword>
<dbReference type="PANTHER" id="PTHR45641">
    <property type="entry name" value="TETRATRICOPEPTIDE REPEAT PROTEIN (AFU_ORTHOLOGUE AFUA_6G03870)"/>
    <property type="match status" value="1"/>
</dbReference>
<evidence type="ECO:0000313" key="5">
    <source>
        <dbReference type="Proteomes" id="UP000076078"/>
    </source>
</evidence>
<dbReference type="EMBL" id="LODT01000028">
    <property type="protein sequence ID" value="KYQ92766.1"/>
    <property type="molecule type" value="Genomic_DNA"/>
</dbReference>
<evidence type="ECO:0000256" key="1">
    <source>
        <dbReference type="ARBA" id="ARBA00022737"/>
    </source>
</evidence>
<dbReference type="SMART" id="SM00028">
    <property type="entry name" value="TPR"/>
    <property type="match status" value="4"/>
</dbReference>
<dbReference type="InterPro" id="IPR011990">
    <property type="entry name" value="TPR-like_helical_dom_sf"/>
</dbReference>
<comment type="caution">
    <text evidence="4">The sequence shown here is derived from an EMBL/GenBank/DDBJ whole genome shotgun (WGS) entry which is preliminary data.</text>
</comment>
<proteinExistence type="predicted"/>